<evidence type="ECO:0000259" key="1">
    <source>
        <dbReference type="SMART" id="SM00065"/>
    </source>
</evidence>
<gene>
    <name evidence="3" type="ORF">VB739_05560</name>
</gene>
<dbReference type="RefSeq" id="WP_323356113.1">
    <property type="nucleotide sequence ID" value="NZ_JAYGHY010000011.1"/>
</dbReference>
<dbReference type="Gene3D" id="3.30.450.40">
    <property type="match status" value="1"/>
</dbReference>
<dbReference type="Proteomes" id="UP001302329">
    <property type="component" value="Unassembled WGS sequence"/>
</dbReference>
<dbReference type="SUPFAM" id="SSF55781">
    <property type="entry name" value="GAF domain-like"/>
    <property type="match status" value="1"/>
</dbReference>
<feature type="domain" description="GAF" evidence="1">
    <location>
        <begin position="29"/>
        <end position="171"/>
    </location>
</feature>
<dbReference type="SMART" id="SM00065">
    <property type="entry name" value="GAF"/>
    <property type="match status" value="1"/>
</dbReference>
<dbReference type="EMBL" id="JAYGHY010000011">
    <property type="protein sequence ID" value="MEA5442015.1"/>
    <property type="molecule type" value="Genomic_DNA"/>
</dbReference>
<evidence type="ECO:0000259" key="2">
    <source>
        <dbReference type="SMART" id="SM00267"/>
    </source>
</evidence>
<evidence type="ECO:0000313" key="3">
    <source>
        <dbReference type="EMBL" id="MEA5442015.1"/>
    </source>
</evidence>
<reference evidence="3 4" key="1">
    <citation type="submission" date="2023-12" db="EMBL/GenBank/DDBJ databases">
        <title>Baltic Sea Cyanobacteria.</title>
        <authorList>
            <person name="Delbaje E."/>
            <person name="Fewer D.P."/>
            <person name="Shishido T.K."/>
        </authorList>
    </citation>
    <scope>NUCLEOTIDE SEQUENCE [LARGE SCALE GENOMIC DNA]</scope>
    <source>
        <strain evidence="3 4">UHCC 0281</strain>
    </source>
</reference>
<dbReference type="Gene3D" id="3.30.70.270">
    <property type="match status" value="1"/>
</dbReference>
<dbReference type="Pfam" id="PF00990">
    <property type="entry name" value="GGDEF"/>
    <property type="match status" value="1"/>
</dbReference>
<proteinExistence type="predicted"/>
<dbReference type="SUPFAM" id="SSF55073">
    <property type="entry name" value="Nucleotide cyclase"/>
    <property type="match status" value="1"/>
</dbReference>
<dbReference type="PANTHER" id="PTHR43102">
    <property type="entry name" value="SLR1143 PROTEIN"/>
    <property type="match status" value="1"/>
</dbReference>
<evidence type="ECO:0000313" key="4">
    <source>
        <dbReference type="Proteomes" id="UP001302329"/>
    </source>
</evidence>
<sequence length="338" mass="37554">MAPYPDYPLPEDEEARLRALERILLLETPSDPHLDRIVRLASTTLGMPIGLISLVDQNRQWFLSRTGIDACETPREMAFCAHAIITDEVMVIPDASEDGRFNTNPLVIGEPNIRFYAGAPVKSADGQNLGTLCLIDQQTHGFSDEQREVLKMFAEQVSREIEFRQVQSHCAVTGLWKREAFLGLSEKEFQRAIRTGNRLHLLYFDHRPPPAERLGGGSESAEQGIRGLAAGWQTLCGPADLLGRMADRMFALLLVNTSTVRAMDIARSLCAEANQFNQSRTGHCEAGEVHVGVTAQESTDLSIADMLVRAENALYLTMDEDADQIMRVQDTENGKVRS</sequence>
<feature type="domain" description="GGDEF" evidence="2">
    <location>
        <begin position="156"/>
        <end position="328"/>
    </location>
</feature>
<protein>
    <submittedName>
        <fullName evidence="3">GAF domain-containing protein</fullName>
    </submittedName>
</protein>
<dbReference type="InterPro" id="IPR029016">
    <property type="entry name" value="GAF-like_dom_sf"/>
</dbReference>
<dbReference type="InterPro" id="IPR000160">
    <property type="entry name" value="GGDEF_dom"/>
</dbReference>
<dbReference type="SMART" id="SM00267">
    <property type="entry name" value="GGDEF"/>
    <property type="match status" value="1"/>
</dbReference>
<dbReference type="Pfam" id="PF01590">
    <property type="entry name" value="GAF"/>
    <property type="match status" value="1"/>
</dbReference>
<dbReference type="InterPro" id="IPR043128">
    <property type="entry name" value="Rev_trsase/Diguanyl_cyclase"/>
</dbReference>
<dbReference type="InterPro" id="IPR029787">
    <property type="entry name" value="Nucleotide_cyclase"/>
</dbReference>
<organism evidence="3 4">
    <name type="scientific">Cyanobium gracile UHCC 0281</name>
    <dbReference type="NCBI Taxonomy" id="3110309"/>
    <lineage>
        <taxon>Bacteria</taxon>
        <taxon>Bacillati</taxon>
        <taxon>Cyanobacteriota</taxon>
        <taxon>Cyanophyceae</taxon>
        <taxon>Synechococcales</taxon>
        <taxon>Prochlorococcaceae</taxon>
        <taxon>Cyanobium</taxon>
    </lineage>
</organism>
<dbReference type="PANTHER" id="PTHR43102:SF2">
    <property type="entry name" value="GAF DOMAIN-CONTAINING PROTEIN"/>
    <property type="match status" value="1"/>
</dbReference>
<name>A0ABU5SU40_9CYAN</name>
<comment type="caution">
    <text evidence="3">The sequence shown here is derived from an EMBL/GenBank/DDBJ whole genome shotgun (WGS) entry which is preliminary data.</text>
</comment>
<dbReference type="InterPro" id="IPR003018">
    <property type="entry name" value="GAF"/>
</dbReference>
<keyword evidence="4" id="KW-1185">Reference proteome</keyword>
<accession>A0ABU5SU40</accession>